<dbReference type="InterPro" id="IPR004089">
    <property type="entry name" value="MCPsignal_dom"/>
</dbReference>
<feature type="transmembrane region" description="Helical" evidence="5">
    <location>
        <begin position="118"/>
        <end position="141"/>
    </location>
</feature>
<dbReference type="PANTHER" id="PTHR32089:SF112">
    <property type="entry name" value="LYSOZYME-LIKE PROTEIN-RELATED"/>
    <property type="match status" value="1"/>
</dbReference>
<proteinExistence type="predicted"/>
<dbReference type="SMART" id="SM00283">
    <property type="entry name" value="MA"/>
    <property type="match status" value="1"/>
</dbReference>
<comment type="caution">
    <text evidence="7">The sequence shown here is derived from an EMBL/GenBank/DDBJ whole genome shotgun (WGS) entry which is preliminary data.</text>
</comment>
<sequence>MTTERNTLDCFIFEAQQRAEIPLIGMLWGLFIVGLVLAFVTDTWGPPVFVLFPFALISTLFSRSNPGAELTRYVIMICLNLCAFTLIYQSKGLGFTHALPVLVSASTVLLNDRRVTGISFIFAICLTVLAYTFSYMGVFVYTLNPSWTTLLGDLVILILGGVMFSVLSEQHYRVSRADAELKSMSEYFSDHTSVLSLHHFPRHGECEAADTIHSQIHKLTPHIQTLRDTLNEVESSARASSQRHREIQENFLTTIQLMENNLQHLQSMLDTELDLVESSVSSLATSETSPNGLTSSSPFDSGQRADNQTAHHLSNTMNQLLESVDSLQTNTSNIIAALQDIDGIAEKTNLLALNAAIEAARAGETGRGFAIVAEEVAALAMQTQTSTQHIHATVKQLEGLATSVNANVAALQDSQHETSAAESTRLVSSTISNERDENDEDMQAPSSIAGDLTQIRREATGIISAIQSNLNDINHIMNNAQSVNDMSTLKHAILPLLQALGVNNSGD</sequence>
<dbReference type="SUPFAM" id="SSF58104">
    <property type="entry name" value="Methyl-accepting chemotaxis protein (MCP) signaling domain"/>
    <property type="match status" value="1"/>
</dbReference>
<dbReference type="RefSeq" id="WP_263711084.1">
    <property type="nucleotide sequence ID" value="NZ_JAOWKX010000002.1"/>
</dbReference>
<feature type="transmembrane region" description="Helical" evidence="5">
    <location>
        <begin position="147"/>
        <end position="167"/>
    </location>
</feature>
<comment type="subcellular location">
    <subcellularLocation>
        <location evidence="1">Membrane</location>
    </subcellularLocation>
</comment>
<feature type="compositionally biased region" description="Polar residues" evidence="4">
    <location>
        <begin position="290"/>
        <end position="306"/>
    </location>
</feature>
<organism evidence="7 8">
    <name type="scientific">Fluctibacter corallii</name>
    <dbReference type="NCBI Taxonomy" id="2984329"/>
    <lineage>
        <taxon>Bacteria</taxon>
        <taxon>Pseudomonadati</taxon>
        <taxon>Pseudomonadota</taxon>
        <taxon>Gammaproteobacteria</taxon>
        <taxon>Alteromonadales</taxon>
        <taxon>Alteromonadaceae</taxon>
        <taxon>Fluctibacter</taxon>
    </lineage>
</organism>
<dbReference type="PANTHER" id="PTHR32089">
    <property type="entry name" value="METHYL-ACCEPTING CHEMOTAXIS PROTEIN MCPB"/>
    <property type="match status" value="1"/>
</dbReference>
<evidence type="ECO:0000256" key="3">
    <source>
        <dbReference type="PROSITE-ProRule" id="PRU00284"/>
    </source>
</evidence>
<evidence type="ECO:0000256" key="5">
    <source>
        <dbReference type="SAM" id="Phobius"/>
    </source>
</evidence>
<feature type="transmembrane region" description="Helical" evidence="5">
    <location>
        <begin position="46"/>
        <end position="63"/>
    </location>
</feature>
<keyword evidence="2 3" id="KW-0807">Transducer</keyword>
<reference evidence="7 8" key="1">
    <citation type="submission" date="2022-10" db="EMBL/GenBank/DDBJ databases">
        <title>Aestuariibacter sp. AA17 isolated from Montipora capitata coral fragment.</title>
        <authorList>
            <person name="Emsley S.A."/>
            <person name="Pfannmuller K.M."/>
            <person name="Loughran R.M."/>
            <person name="Shlafstein M."/>
            <person name="Papke E."/>
            <person name="Saw J.H."/>
            <person name="Ushijima B."/>
            <person name="Videau P."/>
        </authorList>
    </citation>
    <scope>NUCLEOTIDE SEQUENCE [LARGE SCALE GENOMIC DNA]</scope>
    <source>
        <strain evidence="7 8">AA17</strain>
    </source>
</reference>
<keyword evidence="5" id="KW-0812">Transmembrane</keyword>
<dbReference type="PROSITE" id="PS50111">
    <property type="entry name" value="CHEMOTAXIS_TRANSDUC_2"/>
    <property type="match status" value="1"/>
</dbReference>
<evidence type="ECO:0000256" key="2">
    <source>
        <dbReference type="ARBA" id="ARBA00023224"/>
    </source>
</evidence>
<dbReference type="Pfam" id="PF00015">
    <property type="entry name" value="MCPsignal"/>
    <property type="match status" value="1"/>
</dbReference>
<evidence type="ECO:0000259" key="6">
    <source>
        <dbReference type="PROSITE" id="PS50111"/>
    </source>
</evidence>
<feature type="transmembrane region" description="Helical" evidence="5">
    <location>
        <begin position="70"/>
        <end position="88"/>
    </location>
</feature>
<evidence type="ECO:0000313" key="8">
    <source>
        <dbReference type="Proteomes" id="UP001652504"/>
    </source>
</evidence>
<keyword evidence="5" id="KW-1133">Transmembrane helix</keyword>
<feature type="transmembrane region" description="Helical" evidence="5">
    <location>
        <begin position="21"/>
        <end position="40"/>
    </location>
</feature>
<feature type="domain" description="Methyl-accepting transducer" evidence="6">
    <location>
        <begin position="229"/>
        <end position="474"/>
    </location>
</feature>
<accession>A0ABT3A5B9</accession>
<name>A0ABT3A5B9_9ALTE</name>
<feature type="region of interest" description="Disordered" evidence="4">
    <location>
        <begin position="413"/>
        <end position="445"/>
    </location>
</feature>
<gene>
    <name evidence="7" type="ORF">OE749_04100</name>
</gene>
<feature type="region of interest" description="Disordered" evidence="4">
    <location>
        <begin position="281"/>
        <end position="306"/>
    </location>
</feature>
<protein>
    <submittedName>
        <fullName evidence="7">Methyl-accepting chemotaxis protein</fullName>
    </submittedName>
</protein>
<feature type="compositionally biased region" description="Polar residues" evidence="4">
    <location>
        <begin position="417"/>
        <end position="432"/>
    </location>
</feature>
<evidence type="ECO:0000256" key="4">
    <source>
        <dbReference type="SAM" id="MobiDB-lite"/>
    </source>
</evidence>
<keyword evidence="5" id="KW-0472">Membrane</keyword>
<evidence type="ECO:0000256" key="1">
    <source>
        <dbReference type="ARBA" id="ARBA00004370"/>
    </source>
</evidence>
<evidence type="ECO:0000313" key="7">
    <source>
        <dbReference type="EMBL" id="MCV2883872.1"/>
    </source>
</evidence>
<feature type="transmembrane region" description="Helical" evidence="5">
    <location>
        <begin position="94"/>
        <end position="111"/>
    </location>
</feature>
<keyword evidence="8" id="KW-1185">Reference proteome</keyword>
<dbReference type="EMBL" id="JAOWKX010000002">
    <property type="protein sequence ID" value="MCV2883872.1"/>
    <property type="molecule type" value="Genomic_DNA"/>
</dbReference>
<dbReference type="Gene3D" id="1.10.287.950">
    <property type="entry name" value="Methyl-accepting chemotaxis protein"/>
    <property type="match status" value="1"/>
</dbReference>
<dbReference type="Proteomes" id="UP001652504">
    <property type="component" value="Unassembled WGS sequence"/>
</dbReference>